<keyword evidence="8" id="KW-0689">Ribosomal protein</keyword>
<comment type="caution">
    <text evidence="13">The sequence shown here is derived from an EMBL/GenBank/DDBJ whole genome shotgun (WGS) entry which is preliminary data.</text>
</comment>
<dbReference type="GO" id="GO:0043024">
    <property type="term" value="F:ribosomal small subunit binding"/>
    <property type="evidence" value="ECO:0007669"/>
    <property type="project" value="InterPro"/>
</dbReference>
<gene>
    <name evidence="13" type="ORF">SPHA_50922</name>
</gene>
<reference evidence="13" key="1">
    <citation type="submission" date="2021-01" db="EMBL/GenBank/DDBJ databases">
        <authorList>
            <person name="Li R."/>
            <person name="Bekaert M."/>
        </authorList>
    </citation>
    <scope>NUCLEOTIDE SEQUENCE</scope>
    <source>
        <strain evidence="13">Farmed</strain>
    </source>
</reference>
<dbReference type="Pfam" id="PF22330">
    <property type="entry name" value="Rib_mS39_PPR"/>
    <property type="match status" value="1"/>
</dbReference>
<evidence type="ECO:0000256" key="2">
    <source>
        <dbReference type="ARBA" id="ARBA00008551"/>
    </source>
</evidence>
<evidence type="ECO:0000256" key="6">
    <source>
        <dbReference type="ARBA" id="ARBA00022884"/>
    </source>
</evidence>
<evidence type="ECO:0000256" key="11">
    <source>
        <dbReference type="ARBA" id="ARBA00035134"/>
    </source>
</evidence>
<dbReference type="GO" id="GO:0019843">
    <property type="term" value="F:rRNA binding"/>
    <property type="evidence" value="ECO:0007669"/>
    <property type="project" value="UniProtKB-KW"/>
</dbReference>
<dbReference type="NCBIfam" id="TIGR00756">
    <property type="entry name" value="PPR"/>
    <property type="match status" value="1"/>
</dbReference>
<dbReference type="GO" id="GO:0005739">
    <property type="term" value="C:mitochondrion"/>
    <property type="evidence" value="ECO:0007669"/>
    <property type="project" value="UniProtKB-SubCell"/>
</dbReference>
<dbReference type="GO" id="GO:0032543">
    <property type="term" value="P:mitochondrial translation"/>
    <property type="evidence" value="ECO:0007669"/>
    <property type="project" value="InterPro"/>
</dbReference>
<dbReference type="Gene3D" id="1.25.40.10">
    <property type="entry name" value="Tetratricopeptide repeat domain"/>
    <property type="match status" value="1"/>
</dbReference>
<evidence type="ECO:0000256" key="1">
    <source>
        <dbReference type="ARBA" id="ARBA00004173"/>
    </source>
</evidence>
<keyword evidence="5" id="KW-0810">Translation regulation</keyword>
<dbReference type="InterPro" id="IPR002885">
    <property type="entry name" value="PPR_rpt"/>
</dbReference>
<organism evidence="13 14">
    <name type="scientific">Acanthosepion pharaonis</name>
    <name type="common">Pharaoh cuttlefish</name>
    <name type="synonym">Sepia pharaonis</name>
    <dbReference type="NCBI Taxonomy" id="158019"/>
    <lineage>
        <taxon>Eukaryota</taxon>
        <taxon>Metazoa</taxon>
        <taxon>Spiralia</taxon>
        <taxon>Lophotrochozoa</taxon>
        <taxon>Mollusca</taxon>
        <taxon>Cephalopoda</taxon>
        <taxon>Coleoidea</taxon>
        <taxon>Decapodiformes</taxon>
        <taxon>Sepiida</taxon>
        <taxon>Sepiina</taxon>
        <taxon>Sepiidae</taxon>
        <taxon>Acanthosepion</taxon>
    </lineage>
</organism>
<name>A0A812DBX2_ACAPH</name>
<dbReference type="InterPro" id="IPR037387">
    <property type="entry name" value="PTCD3"/>
</dbReference>
<dbReference type="InterPro" id="IPR011990">
    <property type="entry name" value="TPR-like_helical_dom_sf"/>
</dbReference>
<dbReference type="PANTHER" id="PTHR16276:SF1">
    <property type="entry name" value="SMALL RIBOSOMAL SUBUNIT PROTEIN MS39"/>
    <property type="match status" value="1"/>
</dbReference>
<sequence length="657" mass="75918">MALSTTATAKCRIVMAYRSRLERLLLFKATNYCSLLKQRCSLTSSTHLLTTEKQIPKKIEEIIIPKRIKRGPTDILKALSSTVEKDYTAPRYWFIDDPYLIPTSSQQKRACVLAEASGKKTARYMMQKFPQNFVHNPAIPNVPGFNPDLEVDISKAPNTESTLLTCISHRKVKDAINIFKNMSAEGVKISADTSQQFLDLICVYNCEDPSAILIAEEHYYYRDIVGSSNKNSNRITWKNDNVAECVFESLEEKTPKAYNALVCGRAKFLQTDKAFEMYHEMIDNKIPVTLHTFNSLLQVAAFSEETYIEKWNKIVQLLKDMEKFGISPTLGTFNAVFFSLSRMTRFRKCKEIAHLILNEMKKCEIEPNLGIWSAVLNIFYPLENSESLIIYEIIKYLKDKEFTLRYPLDVEFFSNAMAKCFVHIKDPALAYEIDNLLNRGTNYKLLGDAFKEGIYYSFFFRLLCQFETMEKIMEFYDKFTPNAIELHDGQEHLPRIWSDLILFEFTKREDILNSIFQLMAKENRSELVERFADIASKIAEQWLEDSVSDKQPLFLLTCTILGDLIVISLKAKRFDQAWELFKIYNKNPQALTGCFSESSLLMLLMSCIEKKKADEALQCVMVMNTMGHVINKEVQEKMNKELELSASQKYYLESLNI</sequence>
<comment type="subcellular location">
    <subcellularLocation>
        <location evidence="1">Mitochondrion</location>
    </subcellularLocation>
</comment>
<evidence type="ECO:0000256" key="5">
    <source>
        <dbReference type="ARBA" id="ARBA00022845"/>
    </source>
</evidence>
<keyword evidence="14" id="KW-1185">Reference proteome</keyword>
<keyword evidence="9" id="KW-0496">Mitochondrion</keyword>
<keyword evidence="3" id="KW-0699">rRNA-binding</keyword>
<accession>A0A812DBX2</accession>
<keyword evidence="10" id="KW-0687">Ribonucleoprotein</keyword>
<dbReference type="GO" id="GO:0005840">
    <property type="term" value="C:ribosome"/>
    <property type="evidence" value="ECO:0007669"/>
    <property type="project" value="UniProtKB-KW"/>
</dbReference>
<proteinExistence type="inferred from homology"/>
<evidence type="ECO:0000256" key="12">
    <source>
        <dbReference type="PROSITE-ProRule" id="PRU00708"/>
    </source>
</evidence>
<dbReference type="AlphaFoldDB" id="A0A812DBX2"/>
<dbReference type="GO" id="GO:0006417">
    <property type="term" value="P:regulation of translation"/>
    <property type="evidence" value="ECO:0007669"/>
    <property type="project" value="UniProtKB-KW"/>
</dbReference>
<dbReference type="PANTHER" id="PTHR16276">
    <property type="entry name" value="PENTATRICOPEPTIDE REPEAT DOMAIN-CONTAINING PROTEIN 3"/>
    <property type="match status" value="1"/>
</dbReference>
<dbReference type="OrthoDB" id="185373at2759"/>
<evidence type="ECO:0000256" key="7">
    <source>
        <dbReference type="ARBA" id="ARBA00022946"/>
    </source>
</evidence>
<evidence type="ECO:0000256" key="9">
    <source>
        <dbReference type="ARBA" id="ARBA00023128"/>
    </source>
</evidence>
<keyword evidence="4" id="KW-0677">Repeat</keyword>
<evidence type="ECO:0000256" key="3">
    <source>
        <dbReference type="ARBA" id="ARBA00022730"/>
    </source>
</evidence>
<evidence type="ECO:0000313" key="13">
    <source>
        <dbReference type="EMBL" id="CAE1295454.1"/>
    </source>
</evidence>
<dbReference type="InterPro" id="IPR055063">
    <property type="entry name" value="Rib_mS39_PPR"/>
</dbReference>
<protein>
    <recommendedName>
        <fullName evidence="11">Small ribosomal subunit protein mS39</fullName>
    </recommendedName>
</protein>
<dbReference type="GO" id="GO:1990904">
    <property type="term" value="C:ribonucleoprotein complex"/>
    <property type="evidence" value="ECO:0007669"/>
    <property type="project" value="UniProtKB-KW"/>
</dbReference>
<dbReference type="Proteomes" id="UP000597762">
    <property type="component" value="Unassembled WGS sequence"/>
</dbReference>
<evidence type="ECO:0000256" key="4">
    <source>
        <dbReference type="ARBA" id="ARBA00022737"/>
    </source>
</evidence>
<dbReference type="EMBL" id="CAHIKZ030003041">
    <property type="protein sequence ID" value="CAE1295454.1"/>
    <property type="molecule type" value="Genomic_DNA"/>
</dbReference>
<evidence type="ECO:0000256" key="8">
    <source>
        <dbReference type="ARBA" id="ARBA00022980"/>
    </source>
</evidence>
<keyword evidence="6" id="KW-0694">RNA-binding</keyword>
<comment type="similarity">
    <text evidence="2">Belongs to the mitochondrion-specific ribosomal protein mS39 family.</text>
</comment>
<evidence type="ECO:0000256" key="10">
    <source>
        <dbReference type="ARBA" id="ARBA00023274"/>
    </source>
</evidence>
<keyword evidence="7" id="KW-0809">Transit peptide</keyword>
<dbReference type="PROSITE" id="PS51375">
    <property type="entry name" value="PPR"/>
    <property type="match status" value="1"/>
</dbReference>
<feature type="repeat" description="PPR" evidence="12">
    <location>
        <begin position="254"/>
        <end position="288"/>
    </location>
</feature>
<evidence type="ECO:0000313" key="14">
    <source>
        <dbReference type="Proteomes" id="UP000597762"/>
    </source>
</evidence>